<dbReference type="AlphaFoldDB" id="A0A0E9S5T0"/>
<organism evidence="1">
    <name type="scientific">Anguilla anguilla</name>
    <name type="common">European freshwater eel</name>
    <name type="synonym">Muraena anguilla</name>
    <dbReference type="NCBI Taxonomy" id="7936"/>
    <lineage>
        <taxon>Eukaryota</taxon>
        <taxon>Metazoa</taxon>
        <taxon>Chordata</taxon>
        <taxon>Craniata</taxon>
        <taxon>Vertebrata</taxon>
        <taxon>Euteleostomi</taxon>
        <taxon>Actinopterygii</taxon>
        <taxon>Neopterygii</taxon>
        <taxon>Teleostei</taxon>
        <taxon>Anguilliformes</taxon>
        <taxon>Anguillidae</taxon>
        <taxon>Anguilla</taxon>
    </lineage>
</organism>
<evidence type="ECO:0000313" key="1">
    <source>
        <dbReference type="EMBL" id="JAH36020.1"/>
    </source>
</evidence>
<proteinExistence type="predicted"/>
<dbReference type="EMBL" id="GBXM01072557">
    <property type="protein sequence ID" value="JAH36020.1"/>
    <property type="molecule type" value="Transcribed_RNA"/>
</dbReference>
<protein>
    <submittedName>
        <fullName evidence="1">Uncharacterized protein</fullName>
    </submittedName>
</protein>
<reference evidence="1" key="1">
    <citation type="submission" date="2014-11" db="EMBL/GenBank/DDBJ databases">
        <authorList>
            <person name="Amaro Gonzalez C."/>
        </authorList>
    </citation>
    <scope>NUCLEOTIDE SEQUENCE</scope>
</reference>
<reference evidence="1" key="2">
    <citation type="journal article" date="2015" name="Fish Shellfish Immunol.">
        <title>Early steps in the European eel (Anguilla anguilla)-Vibrio vulnificus interaction in the gills: Role of the RtxA13 toxin.</title>
        <authorList>
            <person name="Callol A."/>
            <person name="Pajuelo D."/>
            <person name="Ebbesson L."/>
            <person name="Teles M."/>
            <person name="MacKenzie S."/>
            <person name="Amaro C."/>
        </authorList>
    </citation>
    <scope>NUCLEOTIDE SEQUENCE</scope>
</reference>
<accession>A0A0E9S5T0</accession>
<sequence length="34" mass="3747">MTNNTVNFKKSCGVLNSASLTRSWGPLCMLVFNL</sequence>
<name>A0A0E9S5T0_ANGAN</name>